<feature type="region of interest" description="Disordered" evidence="8">
    <location>
        <begin position="185"/>
        <end position="221"/>
    </location>
</feature>
<dbReference type="SUPFAM" id="SSF47986">
    <property type="entry name" value="DEATH domain"/>
    <property type="match status" value="1"/>
</dbReference>
<feature type="compositionally biased region" description="Polar residues" evidence="8">
    <location>
        <begin position="194"/>
        <end position="221"/>
    </location>
</feature>
<feature type="domain" description="Death" evidence="9">
    <location>
        <begin position="258"/>
        <end position="345"/>
    </location>
</feature>
<dbReference type="InterPro" id="IPR009095">
    <property type="entry name" value="TRADD_N"/>
</dbReference>
<dbReference type="PANTHER" id="PTHR14913:SF0">
    <property type="entry name" value="TUMOR NECROSIS FACTOR RECEPTOR TYPE 1-ASSOCIATED DEATH DOMAIN PROTEIN"/>
    <property type="match status" value="1"/>
</dbReference>
<dbReference type="InterPro" id="IPR036729">
    <property type="entry name" value="TRADD_N_sf"/>
</dbReference>
<dbReference type="SUPFAM" id="SSF55044">
    <property type="entry name" value="TRADD, N-terminal domain"/>
    <property type="match status" value="1"/>
</dbReference>
<proteinExistence type="evidence at transcript level"/>
<evidence type="ECO:0000256" key="6">
    <source>
        <dbReference type="ARBA" id="ARBA00023212"/>
    </source>
</evidence>
<dbReference type="InterPro" id="IPR000488">
    <property type="entry name" value="Death_dom"/>
</dbReference>
<dbReference type="Pfam" id="PF00531">
    <property type="entry name" value="Death"/>
    <property type="match status" value="1"/>
</dbReference>
<dbReference type="Pfam" id="PF09034">
    <property type="entry name" value="TRADD_N"/>
    <property type="match status" value="1"/>
</dbReference>
<evidence type="ECO:0000259" key="9">
    <source>
        <dbReference type="PROSITE" id="PS50017"/>
    </source>
</evidence>
<evidence type="ECO:0000256" key="7">
    <source>
        <dbReference type="ARBA" id="ARBA00023242"/>
    </source>
</evidence>
<reference evidence="10" key="1">
    <citation type="submission" date="2020-01" db="EMBL/GenBank/DDBJ databases">
        <title>Genomic analysis and functional characterization of the immune gene from RIG-I and MAVs mediated antiviral signaling pathway in lamprey.</title>
        <authorList>
            <person name="Li Q."/>
            <person name="Pang Y."/>
            <person name="Ma A."/>
        </authorList>
    </citation>
    <scope>NUCLEOTIDE SEQUENCE</scope>
</reference>
<dbReference type="PROSITE" id="PS51419">
    <property type="entry name" value="RAB"/>
    <property type="match status" value="1"/>
</dbReference>
<dbReference type="Gene3D" id="1.10.533.10">
    <property type="entry name" value="Death Domain, Fas"/>
    <property type="match status" value="1"/>
</dbReference>
<dbReference type="PANTHER" id="PTHR14913">
    <property type="entry name" value="TUMOR NECROSIS FACTOR RECEPTOR TYPE 1-ASSOCIATED DEATH DOMAIN PROTEIN"/>
    <property type="match status" value="1"/>
</dbReference>
<organism evidence="10">
    <name type="scientific">Lethenteron reissneri</name>
    <name type="common">Far Eastern brook lamprey</name>
    <name type="synonym">Lampetra reissneri</name>
    <dbReference type="NCBI Taxonomy" id="7753"/>
    <lineage>
        <taxon>Eukaryota</taxon>
        <taxon>Metazoa</taxon>
        <taxon>Chordata</taxon>
        <taxon>Craniata</taxon>
        <taxon>Vertebrata</taxon>
        <taxon>Cyclostomata</taxon>
        <taxon>Hyperoartia</taxon>
        <taxon>Petromyzontiformes</taxon>
        <taxon>Petromyzontidae</taxon>
        <taxon>Lethenteron</taxon>
    </lineage>
</organism>
<dbReference type="Gene3D" id="3.30.70.680">
    <property type="entry name" value="TRADD, N-terminal domain"/>
    <property type="match status" value="1"/>
</dbReference>
<dbReference type="PROSITE" id="PS50017">
    <property type="entry name" value="DEATH_DOMAIN"/>
    <property type="match status" value="1"/>
</dbReference>
<dbReference type="SMART" id="SM00005">
    <property type="entry name" value="DEATH"/>
    <property type="match status" value="1"/>
</dbReference>
<sequence length="345" mass="39165">MTQNFKGQVTLRISHGVKDLQKLWTENNENKKQLHQLIYDAIKGQITLLFLGRHPCRPRSLALSFRPHETHIFRTSRDGDDHPVILKAHSTLFGVDLRFDSRTSCSVFLNRYMNGDMELQLNRGPASNHPDRYTISLQVRDQVLDKRDFHLSNWLRLIGQNEPTALQDDEMERMQQDLSILNLNPRDASGGDLVNSNAGPSSSCQLGGNRSARNVDSSPQACTQPAIPTHDACLSAPMVIPENTFLFQEIPYDDRQISADDHNNFAKKVGNGWKPVARQLMRTCKGLEDPTIENIAHEYNNVYEQAFQMLRKFMQSEGKRATLSRLVKALVDEQLCNVVECLLGI</sequence>
<protein>
    <recommendedName>
        <fullName evidence="3">Tumor necrosis factor receptor type 1-associated DEATH domain protein</fullName>
    </recommendedName>
</protein>
<dbReference type="GO" id="GO:0005068">
    <property type="term" value="F:transmembrane receptor protein tyrosine kinase adaptor activity"/>
    <property type="evidence" value="ECO:0007669"/>
    <property type="project" value="TreeGrafter"/>
</dbReference>
<keyword evidence="7" id="KW-0539">Nucleus</keyword>
<evidence type="ECO:0000256" key="1">
    <source>
        <dbReference type="ARBA" id="ARBA00004123"/>
    </source>
</evidence>
<evidence type="ECO:0000313" key="10">
    <source>
        <dbReference type="EMBL" id="QTE33768.1"/>
    </source>
</evidence>
<evidence type="ECO:0000256" key="3">
    <source>
        <dbReference type="ARBA" id="ARBA00015474"/>
    </source>
</evidence>
<keyword evidence="4" id="KW-0963">Cytoplasm</keyword>
<dbReference type="GO" id="GO:0005856">
    <property type="term" value="C:cytoskeleton"/>
    <property type="evidence" value="ECO:0007669"/>
    <property type="project" value="UniProtKB-SubCell"/>
</dbReference>
<accession>A0A8A4ZUZ7</accession>
<dbReference type="EMBL" id="MN988680">
    <property type="protein sequence ID" value="QTE33768.1"/>
    <property type="molecule type" value="mRNA"/>
</dbReference>
<evidence type="ECO:0000256" key="4">
    <source>
        <dbReference type="ARBA" id="ARBA00022490"/>
    </source>
</evidence>
<dbReference type="GO" id="GO:0002947">
    <property type="term" value="C:tumor necrosis factor receptor superfamily complex"/>
    <property type="evidence" value="ECO:0007669"/>
    <property type="project" value="TreeGrafter"/>
</dbReference>
<name>A0A8A4ZUZ7_LETRI</name>
<keyword evidence="5" id="KW-0053">Apoptosis</keyword>
<keyword evidence="6" id="KW-0206">Cytoskeleton</keyword>
<evidence type="ECO:0000256" key="5">
    <source>
        <dbReference type="ARBA" id="ARBA00022703"/>
    </source>
</evidence>
<keyword evidence="10" id="KW-0675">Receptor</keyword>
<dbReference type="InterPro" id="IPR011029">
    <property type="entry name" value="DEATH-like_dom_sf"/>
</dbReference>
<evidence type="ECO:0000256" key="2">
    <source>
        <dbReference type="ARBA" id="ARBA00004245"/>
    </source>
</evidence>
<comment type="subcellular location">
    <subcellularLocation>
        <location evidence="2">Cytoplasm</location>
        <location evidence="2">Cytoskeleton</location>
    </subcellularLocation>
    <subcellularLocation>
        <location evidence="1">Nucleus</location>
    </subcellularLocation>
</comment>
<dbReference type="AlphaFoldDB" id="A0A8A4ZUZ7"/>
<evidence type="ECO:0000256" key="8">
    <source>
        <dbReference type="SAM" id="MobiDB-lite"/>
    </source>
</evidence>
<dbReference type="GO" id="GO:0097191">
    <property type="term" value="P:extrinsic apoptotic signaling pathway"/>
    <property type="evidence" value="ECO:0007669"/>
    <property type="project" value="TreeGrafter"/>
</dbReference>
<dbReference type="GO" id="GO:0043123">
    <property type="term" value="P:positive regulation of canonical NF-kappaB signal transduction"/>
    <property type="evidence" value="ECO:0007669"/>
    <property type="project" value="InterPro"/>
</dbReference>
<dbReference type="InterPro" id="IPR035712">
    <property type="entry name" value="TRADD"/>
</dbReference>
<dbReference type="GO" id="GO:0005634">
    <property type="term" value="C:nucleus"/>
    <property type="evidence" value="ECO:0007669"/>
    <property type="project" value="UniProtKB-SubCell"/>
</dbReference>